<evidence type="ECO:0000313" key="3">
    <source>
        <dbReference type="Proteomes" id="UP000075230"/>
    </source>
</evidence>
<feature type="compositionally biased region" description="Basic residues" evidence="1">
    <location>
        <begin position="93"/>
        <end position="102"/>
    </location>
</feature>
<gene>
    <name evidence="2" type="ORF">RIB2604_02101460</name>
</gene>
<name>A0A146FL89_ASPKA</name>
<feature type="region of interest" description="Disordered" evidence="1">
    <location>
        <begin position="20"/>
        <end position="104"/>
    </location>
</feature>
<evidence type="ECO:0000313" key="2">
    <source>
        <dbReference type="EMBL" id="GAT26468.1"/>
    </source>
</evidence>
<dbReference type="VEuPathDB" id="FungiDB:ASPFODRAFT_66272"/>
<dbReference type="EMBL" id="BCWF01000021">
    <property type="protein sequence ID" value="GAT26468.1"/>
    <property type="molecule type" value="Genomic_DNA"/>
</dbReference>
<evidence type="ECO:0000256" key="1">
    <source>
        <dbReference type="SAM" id="MobiDB-lite"/>
    </source>
</evidence>
<feature type="compositionally biased region" description="Basic and acidic residues" evidence="1">
    <location>
        <begin position="20"/>
        <end position="32"/>
    </location>
</feature>
<protein>
    <submittedName>
        <fullName evidence="2">Uncharacterized protein</fullName>
    </submittedName>
</protein>
<accession>A0A146FL89</accession>
<reference evidence="2 3" key="1">
    <citation type="journal article" date="2016" name="DNA Res.">
        <title>Genome sequence of Aspergillus luchuensis NBRC 4314.</title>
        <authorList>
            <person name="Yamada O."/>
            <person name="Machida M."/>
            <person name="Hosoyama A."/>
            <person name="Goto M."/>
            <person name="Takahashi T."/>
            <person name="Futagami T."/>
            <person name="Yamagata Y."/>
            <person name="Takeuchi M."/>
            <person name="Kobayashi T."/>
            <person name="Koike H."/>
            <person name="Abe K."/>
            <person name="Asai K."/>
            <person name="Arita M."/>
            <person name="Fujita N."/>
            <person name="Fukuda K."/>
            <person name="Higa K."/>
            <person name="Horikawa H."/>
            <person name="Ishikawa T."/>
            <person name="Jinno K."/>
            <person name="Kato Y."/>
            <person name="Kirimura K."/>
            <person name="Mizutani O."/>
            <person name="Nakasone K."/>
            <person name="Sano M."/>
            <person name="Shiraishi Y."/>
            <person name="Tsukahara M."/>
            <person name="Gomi K."/>
        </authorList>
    </citation>
    <scope>NUCLEOTIDE SEQUENCE [LARGE SCALE GENOMIC DNA]</scope>
    <source>
        <strain evidence="2 3">RIB 2604</strain>
    </source>
</reference>
<reference evidence="3" key="2">
    <citation type="submission" date="2016-02" db="EMBL/GenBank/DDBJ databases">
        <title>Genome sequencing of Aspergillus luchuensis NBRC 4314.</title>
        <authorList>
            <person name="Yamada O."/>
        </authorList>
    </citation>
    <scope>NUCLEOTIDE SEQUENCE [LARGE SCALE GENOMIC DNA]</scope>
    <source>
        <strain evidence="3">RIB 2604</strain>
    </source>
</reference>
<sequence>MKEEVLARTEAAAAREEEIIRKRAGDPLKDLKAGGSSPREADGEPRAATANDEAGEGQRGGSTESPASISPAARPISRRFRRALKRPEVGMQRSRKPTKCAKIRVNGPGQKLPAFLQPASPAGTNTQYYRLAAWTFRDSIVEILSGRISCLIGKVADFADSLQEKAILFDLPNQVM</sequence>
<dbReference type="Proteomes" id="UP000075230">
    <property type="component" value="Unassembled WGS sequence"/>
</dbReference>
<organism evidence="2 3">
    <name type="scientific">Aspergillus kawachii</name>
    <name type="common">White koji mold</name>
    <name type="synonym">Aspergillus awamori var. kawachi</name>
    <dbReference type="NCBI Taxonomy" id="1069201"/>
    <lineage>
        <taxon>Eukaryota</taxon>
        <taxon>Fungi</taxon>
        <taxon>Dikarya</taxon>
        <taxon>Ascomycota</taxon>
        <taxon>Pezizomycotina</taxon>
        <taxon>Eurotiomycetes</taxon>
        <taxon>Eurotiomycetidae</taxon>
        <taxon>Eurotiales</taxon>
        <taxon>Aspergillaceae</taxon>
        <taxon>Aspergillus</taxon>
        <taxon>Aspergillus subgen. Circumdati</taxon>
    </lineage>
</organism>
<comment type="caution">
    <text evidence="2">The sequence shown here is derived from an EMBL/GenBank/DDBJ whole genome shotgun (WGS) entry which is preliminary data.</text>
</comment>
<proteinExistence type="predicted"/>
<dbReference type="AlphaFoldDB" id="A0A146FL89"/>